<dbReference type="Proteomes" id="UP000217838">
    <property type="component" value="Unassembled WGS sequence"/>
</dbReference>
<name>A0A2A4YAY3_UNCAE</name>
<reference evidence="2" key="1">
    <citation type="submission" date="2017-08" db="EMBL/GenBank/DDBJ databases">
        <title>A dynamic microbial community with high functional redundancy inhabits the cold, oxic subseafloor aquifer.</title>
        <authorList>
            <person name="Tully B.J."/>
            <person name="Wheat C.G."/>
            <person name="Glazer B.T."/>
            <person name="Huber J.A."/>
        </authorList>
    </citation>
    <scope>NUCLEOTIDE SEQUENCE [LARGE SCALE GENOMIC DNA]</scope>
</reference>
<sequence length="179" mass="19937">MKKYILAALLVTFTIAGFSSITYTYDQRFLKSKNEDPNLLMFCAGAYNFTRSNSKYKTGALQLEFKGPSFFGKKTLKIKPFAALMGNFQGSLWLGAGVNFDISFSDWLVVTLGFGPGLFYKGGGKDLGYPLEMRSSAEIAYRFKSKSRFGVQFYHLSNASLASRNPGTEVLLLFYAIPI</sequence>
<dbReference type="AlphaFoldDB" id="A0A2A4YAY3"/>
<dbReference type="Pfam" id="PF09411">
    <property type="entry name" value="PagL"/>
    <property type="match status" value="1"/>
</dbReference>
<evidence type="ECO:0008006" key="3">
    <source>
        <dbReference type="Google" id="ProtNLM"/>
    </source>
</evidence>
<evidence type="ECO:0000313" key="1">
    <source>
        <dbReference type="EMBL" id="PCI91976.1"/>
    </source>
</evidence>
<dbReference type="Gene3D" id="2.40.160.20">
    <property type="match status" value="1"/>
</dbReference>
<organism evidence="1 2">
    <name type="scientific">Aerophobetes bacterium</name>
    <dbReference type="NCBI Taxonomy" id="2030807"/>
    <lineage>
        <taxon>Bacteria</taxon>
        <taxon>Candidatus Aerophobota</taxon>
    </lineage>
</organism>
<proteinExistence type="predicted"/>
<gene>
    <name evidence="1" type="ORF">COB11_07975</name>
</gene>
<comment type="caution">
    <text evidence="1">The sequence shown here is derived from an EMBL/GenBank/DDBJ whole genome shotgun (WGS) entry which is preliminary data.</text>
</comment>
<protein>
    <recommendedName>
        <fullName evidence="3">Acyloxyacyl hydrolase</fullName>
    </recommendedName>
</protein>
<dbReference type="EMBL" id="NVUU01000120">
    <property type="protein sequence ID" value="PCI91976.1"/>
    <property type="molecule type" value="Genomic_DNA"/>
</dbReference>
<dbReference type="InterPro" id="IPR018550">
    <property type="entry name" value="Lipid-A_deacylase-rel"/>
</dbReference>
<evidence type="ECO:0000313" key="2">
    <source>
        <dbReference type="Proteomes" id="UP000217838"/>
    </source>
</evidence>
<accession>A0A2A4YAY3</accession>